<dbReference type="OrthoDB" id="3176965at2"/>
<dbReference type="RefSeq" id="WP_160772797.1">
    <property type="nucleotide sequence ID" value="NZ_WTYV01000006.1"/>
</dbReference>
<evidence type="ECO:0000313" key="1">
    <source>
        <dbReference type="EMBL" id="MXO72866.1"/>
    </source>
</evidence>
<dbReference type="EMBL" id="WTYV01000006">
    <property type="protein sequence ID" value="MXO72866.1"/>
    <property type="molecule type" value="Genomic_DNA"/>
</dbReference>
<accession>A0A844Z0S9</accession>
<keyword evidence="2" id="KW-1185">Reference proteome</keyword>
<proteinExistence type="predicted"/>
<dbReference type="AlphaFoldDB" id="A0A844Z0S9"/>
<reference evidence="1 2" key="1">
    <citation type="submission" date="2019-12" db="EMBL/GenBank/DDBJ databases">
        <title>Genomic-based taxomic classification of the family Erythrobacteraceae.</title>
        <authorList>
            <person name="Xu L."/>
        </authorList>
    </citation>
    <scope>NUCLEOTIDE SEQUENCE [LARGE SCALE GENOMIC DNA]</scope>
    <source>
        <strain evidence="1 2">M0322</strain>
    </source>
</reference>
<protein>
    <submittedName>
        <fullName evidence="1">Uncharacterized protein</fullName>
    </submittedName>
</protein>
<dbReference type="Proteomes" id="UP000466966">
    <property type="component" value="Unassembled WGS sequence"/>
</dbReference>
<organism evidence="1 2">
    <name type="scientific">Alteraurantiacibacter buctensis</name>
    <dbReference type="NCBI Taxonomy" id="1503981"/>
    <lineage>
        <taxon>Bacteria</taxon>
        <taxon>Pseudomonadati</taxon>
        <taxon>Pseudomonadota</taxon>
        <taxon>Alphaproteobacteria</taxon>
        <taxon>Sphingomonadales</taxon>
        <taxon>Erythrobacteraceae</taxon>
        <taxon>Alteraurantiacibacter</taxon>
    </lineage>
</organism>
<evidence type="ECO:0000313" key="2">
    <source>
        <dbReference type="Proteomes" id="UP000466966"/>
    </source>
</evidence>
<name>A0A844Z0S9_9SPHN</name>
<sequence length="48" mass="5609">MSLGIAMFFKGLILALWGELTDWWGRYRQRRIERPAAKAEPARGFRGQ</sequence>
<gene>
    <name evidence="1" type="ORF">GRI99_14635</name>
</gene>
<comment type="caution">
    <text evidence="1">The sequence shown here is derived from an EMBL/GenBank/DDBJ whole genome shotgun (WGS) entry which is preliminary data.</text>
</comment>